<dbReference type="OrthoDB" id="9802842at2"/>
<sequence length="233" mass="25279">MSAVASSPPVGTRPASRSRLQRFMTSSIGLKLVMALTGVILSLFVLGHMLGNLQVFQGAKAIDEYGALLRKEPALLWTARLGLLGAVGLHIYAYIALMKKNAQARPQGYREKKLREASFASRSMTITGPLILAFIIFHILHMTTGTVHSSFEEGAVHHNLVTGLTGLVGLIYIIAMVMLSFHLWHGVWSLLLTLGLPEGRYGSLGRRFATIFTVLVTLGFVSIPLAVLTGVIK</sequence>
<reference evidence="3" key="1">
    <citation type="submission" date="2016-12" db="EMBL/GenBank/DDBJ databases">
        <title>Comparative genomics of four Isosphaeraceae planctomycetes: a common pool of plasmids and glycoside hydrolase genes.</title>
        <authorList>
            <person name="Ivanova A."/>
        </authorList>
    </citation>
    <scope>NUCLEOTIDE SEQUENCE [LARGE SCALE GENOMIC DNA]</scope>
    <source>
        <strain evidence="3">PX4</strain>
    </source>
</reference>
<evidence type="ECO:0000313" key="2">
    <source>
        <dbReference type="EMBL" id="APW60580.1"/>
    </source>
</evidence>
<proteinExistence type="predicted"/>
<dbReference type="InterPro" id="IPR011138">
    <property type="entry name" value="Cytochrome_b-558"/>
</dbReference>
<feature type="transmembrane region" description="Helical" evidence="1">
    <location>
        <begin position="74"/>
        <end position="98"/>
    </location>
</feature>
<dbReference type="NCBIfam" id="TIGR02046">
    <property type="entry name" value="sdhC_b558_fam"/>
    <property type="match status" value="1"/>
</dbReference>
<dbReference type="GO" id="GO:0016020">
    <property type="term" value="C:membrane"/>
    <property type="evidence" value="ECO:0007669"/>
    <property type="project" value="InterPro"/>
</dbReference>
<evidence type="ECO:0008006" key="4">
    <source>
        <dbReference type="Google" id="ProtNLM"/>
    </source>
</evidence>
<dbReference type="Proteomes" id="UP000186309">
    <property type="component" value="Chromosome"/>
</dbReference>
<dbReference type="STRING" id="1387353.BSF38_02055"/>
<gene>
    <name evidence="2" type="ORF">BSF38_02055</name>
</gene>
<keyword evidence="1" id="KW-0472">Membrane</keyword>
<keyword evidence="1" id="KW-1133">Transmembrane helix</keyword>
<keyword evidence="1" id="KW-0812">Transmembrane</keyword>
<dbReference type="AlphaFoldDB" id="A0A1U7CNR6"/>
<feature type="transmembrane region" description="Helical" evidence="1">
    <location>
        <begin position="119"/>
        <end position="140"/>
    </location>
</feature>
<dbReference type="EMBL" id="CP019082">
    <property type="protein sequence ID" value="APW60580.1"/>
    <property type="molecule type" value="Genomic_DNA"/>
</dbReference>
<dbReference type="SUPFAM" id="SSF81343">
    <property type="entry name" value="Fumarate reductase respiratory complex transmembrane subunits"/>
    <property type="match status" value="1"/>
</dbReference>
<keyword evidence="3" id="KW-1185">Reference proteome</keyword>
<evidence type="ECO:0000313" key="3">
    <source>
        <dbReference type="Proteomes" id="UP000186309"/>
    </source>
</evidence>
<accession>A0A1U7CNR6</accession>
<name>A0A1U7CNR6_9BACT</name>
<protein>
    <recommendedName>
        <fullName evidence="4">Succinate dehydrogenase/Fumarate reductase transmembrane subunit</fullName>
    </recommendedName>
</protein>
<dbReference type="InterPro" id="IPR034804">
    <property type="entry name" value="SQR/QFR_C/D"/>
</dbReference>
<feature type="transmembrane region" description="Helical" evidence="1">
    <location>
        <begin position="170"/>
        <end position="196"/>
    </location>
</feature>
<feature type="transmembrane region" description="Helical" evidence="1">
    <location>
        <begin position="208"/>
        <end position="232"/>
    </location>
</feature>
<evidence type="ECO:0000256" key="1">
    <source>
        <dbReference type="SAM" id="Phobius"/>
    </source>
</evidence>
<dbReference type="Gene3D" id="1.20.1300.10">
    <property type="entry name" value="Fumarate reductase/succinate dehydrogenase, transmembrane subunit"/>
    <property type="match status" value="1"/>
</dbReference>
<dbReference type="CDD" id="cd03498">
    <property type="entry name" value="SQR_TypeB_2_TM"/>
    <property type="match status" value="1"/>
</dbReference>
<feature type="transmembrane region" description="Helical" evidence="1">
    <location>
        <begin position="28"/>
        <end position="50"/>
    </location>
</feature>
<organism evidence="2 3">
    <name type="scientific">Paludisphaera borealis</name>
    <dbReference type="NCBI Taxonomy" id="1387353"/>
    <lineage>
        <taxon>Bacteria</taxon>
        <taxon>Pseudomonadati</taxon>
        <taxon>Planctomycetota</taxon>
        <taxon>Planctomycetia</taxon>
        <taxon>Isosphaerales</taxon>
        <taxon>Isosphaeraceae</taxon>
        <taxon>Paludisphaera</taxon>
    </lineage>
</organism>
<dbReference type="KEGG" id="pbor:BSF38_02055"/>